<feature type="transmembrane region" description="Helical" evidence="6">
    <location>
        <begin position="156"/>
        <end position="175"/>
    </location>
</feature>
<evidence type="ECO:0000256" key="6">
    <source>
        <dbReference type="SAM" id="Phobius"/>
    </source>
</evidence>
<dbReference type="Proteomes" id="UP001165587">
    <property type="component" value="Unassembled WGS sequence"/>
</dbReference>
<dbReference type="SUPFAM" id="SSF50182">
    <property type="entry name" value="Sm-like ribonucleoproteins"/>
    <property type="match status" value="1"/>
</dbReference>
<accession>A0AA41XCI1</accession>
<feature type="transmembrane region" description="Helical" evidence="6">
    <location>
        <begin position="129"/>
        <end position="150"/>
    </location>
</feature>
<comment type="caution">
    <text evidence="8">The sequence shown here is derived from an EMBL/GenBank/DDBJ whole genome shotgun (WGS) entry which is preliminary data.</text>
</comment>
<evidence type="ECO:0000259" key="7">
    <source>
        <dbReference type="Pfam" id="PF00924"/>
    </source>
</evidence>
<evidence type="ECO:0000256" key="1">
    <source>
        <dbReference type="ARBA" id="ARBA00004370"/>
    </source>
</evidence>
<sequence length="413" mass="45515">MPLERTWIVFAIAAVAALVAAIVITAAIALALRLAARRRGWPSALVRRVRLPFRIFLVVVLLWVAVGLTLPAGDWAALVDQLFLIATIAVGAWLVCAFAVFVEDVALARYTIDRPDNRVARRARTQVLILRRLAMAVVIVLAFGAILLTFPGAQAVGASVLASAGVVSIIAGLAAQSTLGNVFAGMQIAFSDAVRVDDVVIVENEWGRIEEITLTYVVVHIWDDRRMVLPSTYFTSTPFQNWTRRNSELLGSVEFDLDWRVTPAEMRAELERVLARTDLWDQRVSVLQVTDAVGGYVRVRILVTAIDAPTLFDLRCFVREEMIAWLYRSSPQSIPRSRVELREEEDDISAPVHVADPEAVGLFHGDRGAEGRASMFTGPIRTTDVLPDATRPAPKGEWPERAARPGKPERPAP</sequence>
<proteinExistence type="predicted"/>
<protein>
    <submittedName>
        <fullName evidence="8">Mechanosensitive ion channel family protein</fullName>
    </submittedName>
</protein>
<feature type="compositionally biased region" description="Basic and acidic residues" evidence="5">
    <location>
        <begin position="397"/>
        <end position="413"/>
    </location>
</feature>
<dbReference type="Gene3D" id="2.30.30.60">
    <property type="match status" value="1"/>
</dbReference>
<dbReference type="GO" id="GO:0055085">
    <property type="term" value="P:transmembrane transport"/>
    <property type="evidence" value="ECO:0007669"/>
    <property type="project" value="InterPro"/>
</dbReference>
<evidence type="ECO:0000313" key="9">
    <source>
        <dbReference type="Proteomes" id="UP001165587"/>
    </source>
</evidence>
<keyword evidence="3 6" id="KW-1133">Transmembrane helix</keyword>
<dbReference type="EMBL" id="JANLCK010000003">
    <property type="protein sequence ID" value="MCS5725667.1"/>
    <property type="molecule type" value="Genomic_DNA"/>
</dbReference>
<feature type="transmembrane region" description="Helical" evidence="6">
    <location>
        <begin position="82"/>
        <end position="108"/>
    </location>
</feature>
<evidence type="ECO:0000256" key="3">
    <source>
        <dbReference type="ARBA" id="ARBA00022989"/>
    </source>
</evidence>
<dbReference type="InterPro" id="IPR023408">
    <property type="entry name" value="MscS_beta-dom_sf"/>
</dbReference>
<organism evidence="8 9">
    <name type="scientific">Herbiconiux oxytropis</name>
    <dbReference type="NCBI Taxonomy" id="2970915"/>
    <lineage>
        <taxon>Bacteria</taxon>
        <taxon>Bacillati</taxon>
        <taxon>Actinomycetota</taxon>
        <taxon>Actinomycetes</taxon>
        <taxon>Micrococcales</taxon>
        <taxon>Microbacteriaceae</taxon>
        <taxon>Herbiconiux</taxon>
    </lineage>
</organism>
<evidence type="ECO:0000256" key="5">
    <source>
        <dbReference type="SAM" id="MobiDB-lite"/>
    </source>
</evidence>
<feature type="domain" description="Mechanosensitive ion channel MscS" evidence="7">
    <location>
        <begin position="178"/>
        <end position="244"/>
    </location>
</feature>
<name>A0AA41XCI1_9MICO</name>
<feature type="region of interest" description="Disordered" evidence="5">
    <location>
        <begin position="364"/>
        <end position="413"/>
    </location>
</feature>
<feature type="transmembrane region" description="Helical" evidence="6">
    <location>
        <begin position="6"/>
        <end position="32"/>
    </location>
</feature>
<dbReference type="PANTHER" id="PTHR30566:SF25">
    <property type="entry name" value="INNER MEMBRANE PROTEIN"/>
    <property type="match status" value="1"/>
</dbReference>
<gene>
    <name evidence="8" type="ORF">N1028_07135</name>
</gene>
<dbReference type="PANTHER" id="PTHR30566">
    <property type="entry name" value="YNAI-RELATED MECHANOSENSITIVE ION CHANNEL"/>
    <property type="match status" value="1"/>
</dbReference>
<evidence type="ECO:0000256" key="2">
    <source>
        <dbReference type="ARBA" id="ARBA00022692"/>
    </source>
</evidence>
<evidence type="ECO:0000313" key="8">
    <source>
        <dbReference type="EMBL" id="MCS5725667.1"/>
    </source>
</evidence>
<evidence type="ECO:0000256" key="4">
    <source>
        <dbReference type="ARBA" id="ARBA00023136"/>
    </source>
</evidence>
<reference evidence="8" key="1">
    <citation type="submission" date="2022-08" db="EMBL/GenBank/DDBJ databases">
        <authorList>
            <person name="Deng Y."/>
            <person name="Han X.-F."/>
            <person name="Zhang Y.-Q."/>
        </authorList>
    </citation>
    <scope>NUCLEOTIDE SEQUENCE</scope>
    <source>
        <strain evidence="8">CPCC 203407</strain>
    </source>
</reference>
<keyword evidence="9" id="KW-1185">Reference proteome</keyword>
<dbReference type="AlphaFoldDB" id="A0AA41XCI1"/>
<dbReference type="InterPro" id="IPR010920">
    <property type="entry name" value="LSM_dom_sf"/>
</dbReference>
<keyword evidence="4 6" id="KW-0472">Membrane</keyword>
<dbReference type="RefSeq" id="WP_259526222.1">
    <property type="nucleotide sequence ID" value="NZ_JANLCK010000003.1"/>
</dbReference>
<dbReference type="GO" id="GO:0016020">
    <property type="term" value="C:membrane"/>
    <property type="evidence" value="ECO:0007669"/>
    <property type="project" value="UniProtKB-SubCell"/>
</dbReference>
<comment type="subcellular location">
    <subcellularLocation>
        <location evidence="1">Membrane</location>
    </subcellularLocation>
</comment>
<dbReference type="InterPro" id="IPR006685">
    <property type="entry name" value="MscS_channel_2nd"/>
</dbReference>
<dbReference type="Pfam" id="PF00924">
    <property type="entry name" value="MS_channel_2nd"/>
    <property type="match status" value="1"/>
</dbReference>
<feature type="transmembrane region" description="Helical" evidence="6">
    <location>
        <begin position="53"/>
        <end position="70"/>
    </location>
</feature>
<keyword evidence="2 6" id="KW-0812">Transmembrane</keyword>
<dbReference type="Gene3D" id="1.10.287.1260">
    <property type="match status" value="1"/>
</dbReference>